<evidence type="ECO:0000313" key="4">
    <source>
        <dbReference type="Proteomes" id="UP000535511"/>
    </source>
</evidence>
<evidence type="ECO:0000256" key="1">
    <source>
        <dbReference type="PROSITE-ProRule" id="PRU00325"/>
    </source>
</evidence>
<comment type="caution">
    <text evidence="3">The sequence shown here is derived from an EMBL/GenBank/DDBJ whole genome shotgun (WGS) entry which is preliminary data.</text>
</comment>
<dbReference type="PANTHER" id="PTHR38133:SF1">
    <property type="entry name" value="SLR1429 PROTEIN"/>
    <property type="match status" value="1"/>
</dbReference>
<keyword evidence="1" id="KW-0862">Zinc</keyword>
<dbReference type="PANTHER" id="PTHR38133">
    <property type="entry name" value="SLR1429 PROTEIN"/>
    <property type="match status" value="1"/>
</dbReference>
<name>A0A7Y9EA33_9ACTN</name>
<protein>
    <submittedName>
        <fullName evidence="3">Putative Zn finger protein</fullName>
    </submittedName>
</protein>
<dbReference type="Proteomes" id="UP000535511">
    <property type="component" value="Unassembled WGS sequence"/>
</dbReference>
<dbReference type="GO" id="GO:0008270">
    <property type="term" value="F:zinc ion binding"/>
    <property type="evidence" value="ECO:0007669"/>
    <property type="project" value="UniProtKB-KW"/>
</dbReference>
<feature type="domain" description="SWIM-type" evidence="2">
    <location>
        <begin position="120"/>
        <end position="155"/>
    </location>
</feature>
<gene>
    <name evidence="3" type="ORF">BJZ21_003961</name>
</gene>
<dbReference type="InterPro" id="IPR007527">
    <property type="entry name" value="Znf_SWIM"/>
</dbReference>
<keyword evidence="4" id="KW-1185">Reference proteome</keyword>
<reference evidence="3 4" key="1">
    <citation type="submission" date="2020-07" db="EMBL/GenBank/DDBJ databases">
        <title>Sequencing the genomes of 1000 actinobacteria strains.</title>
        <authorList>
            <person name="Klenk H.-P."/>
        </authorList>
    </citation>
    <scope>NUCLEOTIDE SEQUENCE [LARGE SCALE GENOMIC DNA]</scope>
    <source>
        <strain evidence="3 4">DSM 21350</strain>
    </source>
</reference>
<dbReference type="EMBL" id="JACCBG010000001">
    <property type="protein sequence ID" value="NYD43878.1"/>
    <property type="molecule type" value="Genomic_DNA"/>
</dbReference>
<sequence>MTTVVHPAGPGWRRGGRPATWWGRAWGRAVEEAAYDEQALAAGRSLARAGAVGAVTTEAGRFAADVADGSETCRVTGTLPVLDPTGRESLVEAVAAGGGRLAALLAGDLPHDLVEHAEEAGVELLPYGGELVTGCTCRGWTDPCRHALALLTRLTWLVEADPLVLLHLRGLSREELLSRLHAGGPAGDADEDLDVALDAALRAAAVLRVLDDDHARIEHLL</sequence>
<dbReference type="PROSITE" id="PS50966">
    <property type="entry name" value="ZF_SWIM"/>
    <property type="match status" value="1"/>
</dbReference>
<proteinExistence type="predicted"/>
<dbReference type="RefSeq" id="WP_179665345.1">
    <property type="nucleotide sequence ID" value="NZ_JACCBG010000001.1"/>
</dbReference>
<dbReference type="Pfam" id="PF04434">
    <property type="entry name" value="SWIM"/>
    <property type="match status" value="1"/>
</dbReference>
<keyword evidence="1" id="KW-0479">Metal-binding</keyword>
<evidence type="ECO:0000259" key="2">
    <source>
        <dbReference type="PROSITE" id="PS50966"/>
    </source>
</evidence>
<evidence type="ECO:0000313" key="3">
    <source>
        <dbReference type="EMBL" id="NYD43878.1"/>
    </source>
</evidence>
<accession>A0A7Y9EA33</accession>
<organism evidence="3 4">
    <name type="scientific">Nocardioides panaciterrulae</name>
    <dbReference type="NCBI Taxonomy" id="661492"/>
    <lineage>
        <taxon>Bacteria</taxon>
        <taxon>Bacillati</taxon>
        <taxon>Actinomycetota</taxon>
        <taxon>Actinomycetes</taxon>
        <taxon>Propionibacteriales</taxon>
        <taxon>Nocardioidaceae</taxon>
        <taxon>Nocardioides</taxon>
    </lineage>
</organism>
<dbReference type="AlphaFoldDB" id="A0A7Y9EA33"/>
<keyword evidence="1" id="KW-0863">Zinc-finger</keyword>